<keyword evidence="1" id="KW-0175">Coiled coil</keyword>
<feature type="domain" description="Cilia- and flagella-associated protein 58 central coiled coil" evidence="2">
    <location>
        <begin position="12"/>
        <end position="102"/>
    </location>
</feature>
<dbReference type="InterPro" id="IPR049270">
    <property type="entry name" value="CFAP58_CC"/>
</dbReference>
<dbReference type="Ensembl" id="ENSPMGT00000000559.1">
    <property type="protein sequence ID" value="ENSPMGP00000000534.1"/>
    <property type="gene ID" value="ENSPMGG00000000502.1"/>
</dbReference>
<evidence type="ECO:0000313" key="4">
    <source>
        <dbReference type="Proteomes" id="UP000261520"/>
    </source>
</evidence>
<protein>
    <recommendedName>
        <fullName evidence="2">Cilia- and flagella-associated protein 58 central coiled coil domain-containing protein</fullName>
    </recommendedName>
</protein>
<organism evidence="3 4">
    <name type="scientific">Periophthalmus magnuspinnatus</name>
    <dbReference type="NCBI Taxonomy" id="409849"/>
    <lineage>
        <taxon>Eukaryota</taxon>
        <taxon>Metazoa</taxon>
        <taxon>Chordata</taxon>
        <taxon>Craniata</taxon>
        <taxon>Vertebrata</taxon>
        <taxon>Euteleostomi</taxon>
        <taxon>Actinopterygii</taxon>
        <taxon>Neopterygii</taxon>
        <taxon>Teleostei</taxon>
        <taxon>Neoteleostei</taxon>
        <taxon>Acanthomorphata</taxon>
        <taxon>Gobiaria</taxon>
        <taxon>Gobiiformes</taxon>
        <taxon>Gobioidei</taxon>
        <taxon>Gobiidae</taxon>
        <taxon>Oxudercinae</taxon>
        <taxon>Periophthalmus</taxon>
    </lineage>
</organism>
<evidence type="ECO:0000259" key="2">
    <source>
        <dbReference type="Pfam" id="PF21771"/>
    </source>
</evidence>
<proteinExistence type="predicted"/>
<name>A0A3B3Z7M5_9GOBI</name>
<dbReference type="Pfam" id="PF21771">
    <property type="entry name" value="CFAP58_CC"/>
    <property type="match status" value="1"/>
</dbReference>
<dbReference type="AlphaFoldDB" id="A0A3B3Z7M5"/>
<reference evidence="3" key="2">
    <citation type="submission" date="2025-09" db="UniProtKB">
        <authorList>
            <consortium name="Ensembl"/>
        </authorList>
    </citation>
    <scope>IDENTIFICATION</scope>
</reference>
<reference evidence="3" key="1">
    <citation type="submission" date="2025-08" db="UniProtKB">
        <authorList>
            <consortium name="Ensembl"/>
        </authorList>
    </citation>
    <scope>IDENTIFICATION</scope>
</reference>
<feature type="coiled-coil region" evidence="1">
    <location>
        <begin position="11"/>
        <end position="101"/>
    </location>
</feature>
<evidence type="ECO:0000256" key="1">
    <source>
        <dbReference type="SAM" id="Coils"/>
    </source>
</evidence>
<keyword evidence="4" id="KW-1185">Reference proteome</keyword>
<dbReference type="Proteomes" id="UP000261520">
    <property type="component" value="Unplaced"/>
</dbReference>
<dbReference type="Gene3D" id="1.20.5.170">
    <property type="match status" value="1"/>
</dbReference>
<sequence>MCTFCVISADLESAQKQVDADKKAIDELTRERDILNKNIIKAAVSTEKQQSLVKLLEQDKKTLEHEILGYRQEAQKQRQIIHQLEKERDRHINETSNLMHKARTVEGSVGRGLWEMVEGHNNTTTLGNLTVCITTSCPVGSMRFVQSR</sequence>
<dbReference type="STRING" id="409849.ENSPMGP00000000534"/>
<evidence type="ECO:0000313" key="3">
    <source>
        <dbReference type="Ensembl" id="ENSPMGP00000000534.1"/>
    </source>
</evidence>
<accession>A0A3B3Z7M5</accession>